<accession>A0A9P8C6Q2</accession>
<evidence type="ECO:0000259" key="3">
    <source>
        <dbReference type="Pfam" id="PF25324"/>
    </source>
</evidence>
<comment type="caution">
    <text evidence="4">The sequence shown here is derived from an EMBL/GenBank/DDBJ whole genome shotgun (WGS) entry which is preliminary data.</text>
</comment>
<keyword evidence="4" id="KW-0255">Endonuclease</keyword>
<keyword evidence="5" id="KW-1185">Reference proteome</keyword>
<dbReference type="OrthoDB" id="3433692at2759"/>
<sequence length="295" mass="33841">MYITLTKNSPSPPLLHEDTRSTLPPRDRSGGRDVLIFDARNRSTSIGGLRLTAGITNTNLYTMIKIFVFFTSEYILRNESGIMIEKDDSPLLPGNYYIDSRSNETPLTRMISLHTGTRIEAFRNAVRSRDRRCVITRKEALGAQYDDWDGFEAAHIFPLAYEPHWNNQDYGRWLSIIPDKGGSINSVQNGMLLSSTLHQLFDVYKLSVNPDDRDCWKYLDQRFLDDPQRPPDGLLRWHFRQAVFINMRGAGDPVFEHEFPPGSDMVGSILKAPKAAERMEFELFSRLATQFDLTE</sequence>
<proteinExistence type="predicted"/>
<keyword evidence="4" id="KW-0540">Nuclease</keyword>
<dbReference type="Pfam" id="PF25324">
    <property type="entry name" value="DUF7881"/>
    <property type="match status" value="1"/>
</dbReference>
<name>A0A9P8C6Q2_9HELO</name>
<feature type="domain" description="HNH nuclease" evidence="2">
    <location>
        <begin position="133"/>
        <end position="209"/>
    </location>
</feature>
<dbReference type="GO" id="GO:0004519">
    <property type="term" value="F:endonuclease activity"/>
    <property type="evidence" value="ECO:0007669"/>
    <property type="project" value="UniProtKB-KW"/>
</dbReference>
<dbReference type="InterPro" id="IPR057203">
    <property type="entry name" value="DUF7881"/>
</dbReference>
<dbReference type="Pfam" id="PF13391">
    <property type="entry name" value="HNH_2"/>
    <property type="match status" value="1"/>
</dbReference>
<feature type="compositionally biased region" description="Basic and acidic residues" evidence="1">
    <location>
        <begin position="15"/>
        <end position="29"/>
    </location>
</feature>
<dbReference type="EMBL" id="MU251418">
    <property type="protein sequence ID" value="KAG9235963.1"/>
    <property type="molecule type" value="Genomic_DNA"/>
</dbReference>
<organism evidence="4 5">
    <name type="scientific">Amylocarpus encephaloides</name>
    <dbReference type="NCBI Taxonomy" id="45428"/>
    <lineage>
        <taxon>Eukaryota</taxon>
        <taxon>Fungi</taxon>
        <taxon>Dikarya</taxon>
        <taxon>Ascomycota</taxon>
        <taxon>Pezizomycotina</taxon>
        <taxon>Leotiomycetes</taxon>
        <taxon>Helotiales</taxon>
        <taxon>Helotiales incertae sedis</taxon>
        <taxon>Amylocarpus</taxon>
    </lineage>
</organism>
<reference evidence="4" key="1">
    <citation type="journal article" date="2021" name="IMA Fungus">
        <title>Genomic characterization of three marine fungi, including Emericellopsis atlantica sp. nov. with signatures of a generalist lifestyle and marine biomass degradation.</title>
        <authorList>
            <person name="Hagestad O.C."/>
            <person name="Hou L."/>
            <person name="Andersen J.H."/>
            <person name="Hansen E.H."/>
            <person name="Altermark B."/>
            <person name="Li C."/>
            <person name="Kuhnert E."/>
            <person name="Cox R.J."/>
            <person name="Crous P.W."/>
            <person name="Spatafora J.W."/>
            <person name="Lail K."/>
            <person name="Amirebrahimi M."/>
            <person name="Lipzen A."/>
            <person name="Pangilinan J."/>
            <person name="Andreopoulos W."/>
            <person name="Hayes R.D."/>
            <person name="Ng V."/>
            <person name="Grigoriev I.V."/>
            <person name="Jackson S.A."/>
            <person name="Sutton T.D.S."/>
            <person name="Dobson A.D.W."/>
            <person name="Rama T."/>
        </authorList>
    </citation>
    <scope>NUCLEOTIDE SEQUENCE</scope>
    <source>
        <strain evidence="4">TRa018bII</strain>
    </source>
</reference>
<feature type="region of interest" description="Disordered" evidence="1">
    <location>
        <begin position="1"/>
        <end position="29"/>
    </location>
</feature>
<evidence type="ECO:0000256" key="1">
    <source>
        <dbReference type="SAM" id="MobiDB-lite"/>
    </source>
</evidence>
<protein>
    <submittedName>
        <fullName evidence="4">HNH endonuclease-domain-containing protein</fullName>
    </submittedName>
</protein>
<feature type="domain" description="DUF7881" evidence="3">
    <location>
        <begin position="31"/>
        <end position="102"/>
    </location>
</feature>
<evidence type="ECO:0000259" key="2">
    <source>
        <dbReference type="Pfam" id="PF13391"/>
    </source>
</evidence>
<dbReference type="AlphaFoldDB" id="A0A9P8C6Q2"/>
<dbReference type="Proteomes" id="UP000824998">
    <property type="component" value="Unassembled WGS sequence"/>
</dbReference>
<dbReference type="InterPro" id="IPR003615">
    <property type="entry name" value="HNH_nuc"/>
</dbReference>
<evidence type="ECO:0000313" key="5">
    <source>
        <dbReference type="Proteomes" id="UP000824998"/>
    </source>
</evidence>
<gene>
    <name evidence="4" type="ORF">BJ875DRAFT_503685</name>
</gene>
<keyword evidence="4" id="KW-0378">Hydrolase</keyword>
<evidence type="ECO:0000313" key="4">
    <source>
        <dbReference type="EMBL" id="KAG9235963.1"/>
    </source>
</evidence>